<dbReference type="HOGENOM" id="CLU_2980180_0_0_1"/>
<dbReference type="AlphaFoldDB" id="B2W0E6"/>
<protein>
    <submittedName>
        <fullName evidence="2">Uncharacterized protein</fullName>
    </submittedName>
</protein>
<evidence type="ECO:0000313" key="2">
    <source>
        <dbReference type="EMBL" id="EDU46769.1"/>
    </source>
</evidence>
<accession>B2W0E6</accession>
<dbReference type="InParanoid" id="B2W0E6"/>
<dbReference type="EMBL" id="DS231617">
    <property type="protein sequence ID" value="EDU46769.1"/>
    <property type="molecule type" value="Genomic_DNA"/>
</dbReference>
<name>B2W0E6_PYRTR</name>
<feature type="region of interest" description="Disordered" evidence="1">
    <location>
        <begin position="1"/>
        <end position="20"/>
    </location>
</feature>
<evidence type="ECO:0000256" key="1">
    <source>
        <dbReference type="SAM" id="MobiDB-lite"/>
    </source>
</evidence>
<sequence>MFVSTANVHSTSKSGQKSTVQLSHLRDVMVHYQCPSRTPFQNQSCNMKSYPMEVGSEG</sequence>
<dbReference type="Proteomes" id="UP000001471">
    <property type="component" value="Unassembled WGS sequence"/>
</dbReference>
<organism evidence="2 3">
    <name type="scientific">Pyrenophora tritici-repentis (strain Pt-1C-BFP)</name>
    <name type="common">Wheat tan spot fungus</name>
    <name type="synonym">Drechslera tritici-repentis</name>
    <dbReference type="NCBI Taxonomy" id="426418"/>
    <lineage>
        <taxon>Eukaryota</taxon>
        <taxon>Fungi</taxon>
        <taxon>Dikarya</taxon>
        <taxon>Ascomycota</taxon>
        <taxon>Pezizomycotina</taxon>
        <taxon>Dothideomycetes</taxon>
        <taxon>Pleosporomycetidae</taxon>
        <taxon>Pleosporales</taxon>
        <taxon>Pleosporineae</taxon>
        <taxon>Pleosporaceae</taxon>
        <taxon>Pyrenophora</taxon>
    </lineage>
</organism>
<reference evidence="3" key="1">
    <citation type="journal article" date="2013" name="G3 (Bethesda)">
        <title>Comparative genomics of a plant-pathogenic fungus, Pyrenophora tritici-repentis, reveals transduplication and the impact of repeat elements on pathogenicity and population divergence.</title>
        <authorList>
            <person name="Manning V.A."/>
            <person name="Pandelova I."/>
            <person name="Dhillon B."/>
            <person name="Wilhelm L.J."/>
            <person name="Goodwin S.B."/>
            <person name="Berlin A.M."/>
            <person name="Figueroa M."/>
            <person name="Freitag M."/>
            <person name="Hane J.K."/>
            <person name="Henrissat B."/>
            <person name="Holman W.H."/>
            <person name="Kodira C.D."/>
            <person name="Martin J."/>
            <person name="Oliver R.P."/>
            <person name="Robbertse B."/>
            <person name="Schackwitz W."/>
            <person name="Schwartz D.C."/>
            <person name="Spatafora J.W."/>
            <person name="Turgeon B.G."/>
            <person name="Yandava C."/>
            <person name="Young S."/>
            <person name="Zhou S."/>
            <person name="Zeng Q."/>
            <person name="Grigoriev I.V."/>
            <person name="Ma L.-J."/>
            <person name="Ciuffetti L.M."/>
        </authorList>
    </citation>
    <scope>NUCLEOTIDE SEQUENCE [LARGE SCALE GENOMIC DNA]</scope>
    <source>
        <strain evidence="3">Pt-1C-BFP</strain>
    </source>
</reference>
<evidence type="ECO:0000313" key="3">
    <source>
        <dbReference type="Proteomes" id="UP000001471"/>
    </source>
</evidence>
<gene>
    <name evidence="2" type="ORF">PTRG_03931</name>
</gene>
<proteinExistence type="predicted"/>